<dbReference type="InterPro" id="IPR041586">
    <property type="entry name" value="PsrA_TetR_C"/>
</dbReference>
<dbReference type="OrthoDB" id="2356263at2"/>
<evidence type="ECO:0000313" key="5">
    <source>
        <dbReference type="EMBL" id="PWR18074.1"/>
    </source>
</evidence>
<reference evidence="6" key="1">
    <citation type="submission" date="2018-05" db="EMBL/GenBank/DDBJ databases">
        <title>Zavarzinia sp. HR-AS.</title>
        <authorList>
            <person name="Lee Y."/>
            <person name="Jeon C.O."/>
        </authorList>
    </citation>
    <scope>NUCLEOTIDE SEQUENCE [LARGE SCALE GENOMIC DNA]</scope>
    <source>
        <strain evidence="6">DSM 1231</strain>
    </source>
</reference>
<dbReference type="AlphaFoldDB" id="A0A317DUK9"/>
<dbReference type="SUPFAM" id="SSF46689">
    <property type="entry name" value="Homeodomain-like"/>
    <property type="match status" value="1"/>
</dbReference>
<feature type="domain" description="HTH tetR-type" evidence="4">
    <location>
        <begin position="23"/>
        <end position="84"/>
    </location>
</feature>
<evidence type="ECO:0000259" key="4">
    <source>
        <dbReference type="PROSITE" id="PS50977"/>
    </source>
</evidence>
<dbReference type="Pfam" id="PF17939">
    <property type="entry name" value="TetR_C_30"/>
    <property type="match status" value="1"/>
</dbReference>
<evidence type="ECO:0000313" key="6">
    <source>
        <dbReference type="Proteomes" id="UP000246077"/>
    </source>
</evidence>
<dbReference type="InterPro" id="IPR001647">
    <property type="entry name" value="HTH_TetR"/>
</dbReference>
<dbReference type="Gene3D" id="1.10.357.10">
    <property type="entry name" value="Tetracycline Repressor, domain 2"/>
    <property type="match status" value="1"/>
</dbReference>
<keyword evidence="6" id="KW-1185">Reference proteome</keyword>
<name>A0A317DUK9_9PROT</name>
<dbReference type="Proteomes" id="UP000246077">
    <property type="component" value="Unassembled WGS sequence"/>
</dbReference>
<accession>A0A317DUK9</accession>
<feature type="DNA-binding region" description="H-T-H motif" evidence="2">
    <location>
        <begin position="47"/>
        <end position="66"/>
    </location>
</feature>
<evidence type="ECO:0000256" key="3">
    <source>
        <dbReference type="SAM" id="MobiDB-lite"/>
    </source>
</evidence>
<feature type="region of interest" description="Disordered" evidence="3">
    <location>
        <begin position="1"/>
        <end position="22"/>
    </location>
</feature>
<dbReference type="EMBL" id="QGLF01000007">
    <property type="protein sequence ID" value="PWR18074.1"/>
    <property type="molecule type" value="Genomic_DNA"/>
</dbReference>
<evidence type="ECO:0000256" key="1">
    <source>
        <dbReference type="ARBA" id="ARBA00023125"/>
    </source>
</evidence>
<organism evidence="5 6">
    <name type="scientific">Zavarzinia compransoris</name>
    <dbReference type="NCBI Taxonomy" id="1264899"/>
    <lineage>
        <taxon>Bacteria</taxon>
        <taxon>Pseudomonadati</taxon>
        <taxon>Pseudomonadota</taxon>
        <taxon>Alphaproteobacteria</taxon>
        <taxon>Rhodospirillales</taxon>
        <taxon>Zavarziniaceae</taxon>
        <taxon>Zavarzinia</taxon>
    </lineage>
</organism>
<dbReference type="PROSITE" id="PS50977">
    <property type="entry name" value="HTH_TETR_2"/>
    <property type="match status" value="1"/>
</dbReference>
<proteinExistence type="predicted"/>
<dbReference type="GO" id="GO:0003677">
    <property type="term" value="F:DNA binding"/>
    <property type="evidence" value="ECO:0007669"/>
    <property type="project" value="UniProtKB-UniRule"/>
</dbReference>
<evidence type="ECO:0000256" key="2">
    <source>
        <dbReference type="PROSITE-ProRule" id="PRU00335"/>
    </source>
</evidence>
<comment type="caution">
    <text evidence="5">The sequence shown here is derived from an EMBL/GenBank/DDBJ whole genome shotgun (WGS) entry which is preliminary data.</text>
</comment>
<protein>
    <recommendedName>
        <fullName evidence="4">HTH tetR-type domain-containing protein</fullName>
    </recommendedName>
</protein>
<keyword evidence="1 2" id="KW-0238">DNA-binding</keyword>
<dbReference type="RefSeq" id="WP_109923208.1">
    <property type="nucleotide sequence ID" value="NZ_QGLF01000007.1"/>
</dbReference>
<gene>
    <name evidence="5" type="ORF">DKG75_21320</name>
</gene>
<dbReference type="InterPro" id="IPR009057">
    <property type="entry name" value="Homeodomain-like_sf"/>
</dbReference>
<dbReference type="Pfam" id="PF00440">
    <property type="entry name" value="TetR_N"/>
    <property type="match status" value="1"/>
</dbReference>
<sequence>MDEGTEKLGAKRARRRGADGKLPGGREAIMASALRLFGERGFAEVRTAEILEAAGQRNQTALQYHFGSREGLYAALMLKYLRPIDQRRLDIMNPRGTKAPRASLATCLRALVEPLLDEVGDGEEGLAYMRFLRQFTSRPGFDILDVSRRLNYPGMNLLVAEMHRHLDPVPEARRGFAIGLILQVTVTMMATWKLDHPDQFDRAGFLAAATATCRALLRSLSAPDEG</sequence>